<name>A0AA94EQC2_9PSED</name>
<sequence length="443" mass="50262">MKFLKETERLGLAALLLQKIQEDPYDLFAVRGLQSFLLRQIISVEHRVKRLKKARSRLASSKRKGSTKARSAILKTLVSGVENRIQDLHQLLFLWKCFGDGIACVYQSPYSLKHLYFDGEYVVKSDPGFMLGKTGFMNEYRLMRKALAMNVPAILSDLTNIVRHGDICLLGASDPVPVEVKSSANTNARVRRQHEQLRILHEFFRDDGAAIFRGVPNTKRIEVSTPLISYEEQINECMSDAQRYGTAVMRPEAGLTYICGWNDAQWAPLVIDLVMQLQTATTLVVTLTPTPTWIPSKSFTVSMSPANTVLFMQERISCFVLIDLAVVKQLLDERALEPVILMDGTSAIQIAPRFSKIRGNVETKGIADDWEDRVCIFRVSELHFLRTTTQFESLRWFADSLAGQVEAMRIEGPRELKEGDPYVMEVPEEWLTAKDYFATDTNE</sequence>
<organism evidence="1 2">
    <name type="scientific">Pseudomonas koreensis</name>
    <dbReference type="NCBI Taxonomy" id="198620"/>
    <lineage>
        <taxon>Bacteria</taxon>
        <taxon>Pseudomonadati</taxon>
        <taxon>Pseudomonadota</taxon>
        <taxon>Gammaproteobacteria</taxon>
        <taxon>Pseudomonadales</taxon>
        <taxon>Pseudomonadaceae</taxon>
        <taxon>Pseudomonas</taxon>
    </lineage>
</organism>
<dbReference type="AlphaFoldDB" id="A0AA94EQC2"/>
<evidence type="ECO:0000313" key="1">
    <source>
        <dbReference type="EMBL" id="RVD77899.1"/>
    </source>
</evidence>
<dbReference type="Proteomes" id="UP000288002">
    <property type="component" value="Unassembled WGS sequence"/>
</dbReference>
<dbReference type="RefSeq" id="WP_127649206.1">
    <property type="nucleotide sequence ID" value="NZ_MKWS01000006.1"/>
</dbReference>
<evidence type="ECO:0000313" key="2">
    <source>
        <dbReference type="Proteomes" id="UP000288002"/>
    </source>
</evidence>
<dbReference type="EMBL" id="MKWS01000006">
    <property type="protein sequence ID" value="RVD77899.1"/>
    <property type="molecule type" value="Genomic_DNA"/>
</dbReference>
<proteinExistence type="predicted"/>
<accession>A0AA94EQC2</accession>
<reference evidence="1 2" key="1">
    <citation type="submission" date="2016-10" db="EMBL/GenBank/DDBJ databases">
        <title>Search of new enzymes for the oxidation of sulfur compounds.</title>
        <authorList>
            <person name="Novo A."/>
            <person name="Moreira I.S."/>
            <person name="Castro P.M."/>
        </authorList>
    </citation>
    <scope>NUCLEOTIDE SEQUENCE [LARGE SCALE GENOMIC DNA]</scope>
    <source>
        <strain evidence="1 2">A9</strain>
    </source>
</reference>
<gene>
    <name evidence="1" type="ORF">A9HBioS_2366</name>
</gene>
<protein>
    <submittedName>
        <fullName evidence="1">Uncharacterized protein</fullName>
    </submittedName>
</protein>
<comment type="caution">
    <text evidence="1">The sequence shown here is derived from an EMBL/GenBank/DDBJ whole genome shotgun (WGS) entry which is preliminary data.</text>
</comment>